<keyword evidence="1" id="KW-1133">Transmembrane helix</keyword>
<protein>
    <submittedName>
        <fullName evidence="2">Uncharacterized protein</fullName>
    </submittedName>
</protein>
<sequence>MDAYQEPFTMSANFSGQLETQRGTVDLTGTVVILCMGLYLAAAVVELDSQGRAVWDSPG</sequence>
<dbReference type="EMBL" id="MUIO01000012">
    <property type="protein sequence ID" value="ORC61213.1"/>
    <property type="molecule type" value="Genomic_DNA"/>
</dbReference>
<dbReference type="STRING" id="1958950.BZK31_04450"/>
<reference evidence="3" key="1">
    <citation type="submission" date="2017-02" db="EMBL/GenBank/DDBJ databases">
        <title>Pseudomonas floridae sp. nov., a novel pathogenic bacterial species isolated from tomato.</title>
        <authorList>
            <person name="Timilsina S."/>
            <person name="Vallad G.E."/>
            <person name="Jones J.B."/>
        </authorList>
    </citation>
    <scope>NUCLEOTIDE SEQUENCE [LARGE SCALE GENOMIC DNA]</scope>
    <source>
        <strain evidence="3">GEV388</strain>
    </source>
</reference>
<evidence type="ECO:0000313" key="2">
    <source>
        <dbReference type="EMBL" id="ORC61213.1"/>
    </source>
</evidence>
<evidence type="ECO:0000313" key="3">
    <source>
        <dbReference type="Proteomes" id="UP000192815"/>
    </source>
</evidence>
<dbReference type="Proteomes" id="UP000192815">
    <property type="component" value="Unassembled WGS sequence"/>
</dbReference>
<comment type="caution">
    <text evidence="2">The sequence shown here is derived from an EMBL/GenBank/DDBJ whole genome shotgun (WGS) entry which is preliminary data.</text>
</comment>
<accession>A0A1X0NBD3</accession>
<name>A0A1X0NBD3_9PSED</name>
<feature type="transmembrane region" description="Helical" evidence="1">
    <location>
        <begin position="27"/>
        <end position="45"/>
    </location>
</feature>
<evidence type="ECO:0000256" key="1">
    <source>
        <dbReference type="SAM" id="Phobius"/>
    </source>
</evidence>
<organism evidence="2 3">
    <name type="scientific">Pseudomonas floridensis</name>
    <dbReference type="NCBI Taxonomy" id="1958950"/>
    <lineage>
        <taxon>Bacteria</taxon>
        <taxon>Pseudomonadati</taxon>
        <taxon>Pseudomonadota</taxon>
        <taxon>Gammaproteobacteria</taxon>
        <taxon>Pseudomonadales</taxon>
        <taxon>Pseudomonadaceae</taxon>
        <taxon>Pseudomonas</taxon>
    </lineage>
</organism>
<keyword evidence="3" id="KW-1185">Reference proteome</keyword>
<proteinExistence type="predicted"/>
<dbReference type="AlphaFoldDB" id="A0A1X0NBD3"/>
<gene>
    <name evidence="2" type="ORF">BZK31_04450</name>
</gene>
<keyword evidence="1" id="KW-0472">Membrane</keyword>
<keyword evidence="1" id="KW-0812">Transmembrane</keyword>